<evidence type="ECO:0008006" key="4">
    <source>
        <dbReference type="Google" id="ProtNLM"/>
    </source>
</evidence>
<sequence length="515" mass="58759">MSFITLPLEIHCKIISYLLSNSDVAALSIQCRTLHSICDMASRKRYHQIDISEAELSVDDSFNFLMEILKQPHLALYVRHLKYRVPMSRHSDYKEAEPMRELSSEDMSLIRNAVKMGGFTGPRQDRVINMLMQRVDYKLNQFGCYRKRESFQTFITQALAAIILAVSPNIVSITTTNPHPRYSAFEFPLYQFLRLENESSGSKRHLCNLRSVYMISKTDSTWEDGRFYIPMKLNTFIKLFDKLPSIESISTDVMEEDQNEDPDFKNGSSNVNMISVCHSSVSSTYLAGLMWSCKALKEFRYSIGGRSTNDGGHPILNAKALIKAMCGHKETIEIIDIDAENDIYVLERNDAEEIERSFNNTGSPYEGGLDDDECKMLRSIWKNSGSLSDFKSLKSLSLGVKLLSYFAKDVSWSSGKMTERVIVANCLPDTLEYLCVRGYEKGKDAEDDEQMNALMAFYKSGQSHLKQLQGIEELIPHASYVDNPDEDGHLLWPFEQESDIEDESDSEEEEGEEEQ</sequence>
<comment type="caution">
    <text evidence="2">The sequence shown here is derived from an EMBL/GenBank/DDBJ whole genome shotgun (WGS) entry which is preliminary data.</text>
</comment>
<proteinExistence type="predicted"/>
<evidence type="ECO:0000256" key="1">
    <source>
        <dbReference type="SAM" id="MobiDB-lite"/>
    </source>
</evidence>
<organism evidence="2 3">
    <name type="scientific">Penicillium salamii</name>
    <dbReference type="NCBI Taxonomy" id="1612424"/>
    <lineage>
        <taxon>Eukaryota</taxon>
        <taxon>Fungi</taxon>
        <taxon>Dikarya</taxon>
        <taxon>Ascomycota</taxon>
        <taxon>Pezizomycotina</taxon>
        <taxon>Eurotiomycetes</taxon>
        <taxon>Eurotiomycetidae</taxon>
        <taxon>Eurotiales</taxon>
        <taxon>Aspergillaceae</taxon>
        <taxon>Penicillium</taxon>
    </lineage>
</organism>
<feature type="region of interest" description="Disordered" evidence="1">
    <location>
        <begin position="485"/>
        <end position="515"/>
    </location>
</feature>
<protein>
    <recommendedName>
        <fullName evidence="4">F-box domain-containing protein</fullName>
    </recommendedName>
</protein>
<evidence type="ECO:0000313" key="2">
    <source>
        <dbReference type="EMBL" id="CAG8380833.1"/>
    </source>
</evidence>
<name>A0A9W4J6M6_9EURO</name>
<gene>
    <name evidence="2" type="ORF">PSALAMII_LOCUS5733</name>
</gene>
<dbReference type="OrthoDB" id="3437411at2759"/>
<reference evidence="2" key="1">
    <citation type="submission" date="2021-07" db="EMBL/GenBank/DDBJ databases">
        <authorList>
            <person name="Branca A.L. A."/>
        </authorList>
    </citation>
    <scope>NUCLEOTIDE SEQUENCE</scope>
</reference>
<dbReference type="EMBL" id="CAJVPG010000233">
    <property type="protein sequence ID" value="CAG8380833.1"/>
    <property type="molecule type" value="Genomic_DNA"/>
</dbReference>
<dbReference type="AlphaFoldDB" id="A0A9W4J6M6"/>
<accession>A0A9W4J6M6</accession>
<dbReference type="Proteomes" id="UP001152649">
    <property type="component" value="Unassembled WGS sequence"/>
</dbReference>
<evidence type="ECO:0000313" key="3">
    <source>
        <dbReference type="Proteomes" id="UP001152649"/>
    </source>
</evidence>
<feature type="compositionally biased region" description="Acidic residues" evidence="1">
    <location>
        <begin position="496"/>
        <end position="515"/>
    </location>
</feature>
<keyword evidence="3" id="KW-1185">Reference proteome</keyword>